<comment type="caution">
    <text evidence="7">The sequence shown here is derived from an EMBL/GenBank/DDBJ whole genome shotgun (WGS) entry which is preliminary data.</text>
</comment>
<dbReference type="GO" id="GO:0020037">
    <property type="term" value="F:heme binding"/>
    <property type="evidence" value="ECO:0007669"/>
    <property type="project" value="InterPro"/>
</dbReference>
<keyword evidence="3 4" id="KW-0408">Iron</keyword>
<evidence type="ECO:0000313" key="8">
    <source>
        <dbReference type="Proteomes" id="UP000238071"/>
    </source>
</evidence>
<evidence type="ECO:0000313" key="7">
    <source>
        <dbReference type="EMBL" id="PPK71811.1"/>
    </source>
</evidence>
<name>A0A2S6H304_9GAMM</name>
<dbReference type="OrthoDB" id="5568282at2"/>
<evidence type="ECO:0000256" key="3">
    <source>
        <dbReference type="ARBA" id="ARBA00023004"/>
    </source>
</evidence>
<proteinExistence type="predicted"/>
<keyword evidence="1 4" id="KW-0349">Heme</keyword>
<feature type="signal peptide" evidence="5">
    <location>
        <begin position="1"/>
        <end position="22"/>
    </location>
</feature>
<evidence type="ECO:0000256" key="2">
    <source>
        <dbReference type="ARBA" id="ARBA00022723"/>
    </source>
</evidence>
<evidence type="ECO:0000256" key="1">
    <source>
        <dbReference type="ARBA" id="ARBA00022617"/>
    </source>
</evidence>
<dbReference type="GO" id="GO:0009055">
    <property type="term" value="F:electron transfer activity"/>
    <property type="evidence" value="ECO:0007669"/>
    <property type="project" value="InterPro"/>
</dbReference>
<keyword evidence="2 4" id="KW-0479">Metal-binding</keyword>
<dbReference type="InterPro" id="IPR036909">
    <property type="entry name" value="Cyt_c-like_dom_sf"/>
</dbReference>
<feature type="chain" id="PRO_5015683824" description="Cytochrome c domain-containing protein" evidence="5">
    <location>
        <begin position="23"/>
        <end position="112"/>
    </location>
</feature>
<dbReference type="AlphaFoldDB" id="A0A2S6H304"/>
<keyword evidence="5" id="KW-0732">Signal</keyword>
<dbReference type="EMBL" id="PTIY01000006">
    <property type="protein sequence ID" value="PPK71811.1"/>
    <property type="molecule type" value="Genomic_DNA"/>
</dbReference>
<dbReference type="SUPFAM" id="SSF46626">
    <property type="entry name" value="Cytochrome c"/>
    <property type="match status" value="1"/>
</dbReference>
<evidence type="ECO:0000259" key="6">
    <source>
        <dbReference type="PROSITE" id="PS51007"/>
    </source>
</evidence>
<accession>A0A2S6H304</accession>
<evidence type="ECO:0000256" key="5">
    <source>
        <dbReference type="SAM" id="SignalP"/>
    </source>
</evidence>
<gene>
    <name evidence="7" type="ORF">B0F88_106163</name>
</gene>
<evidence type="ECO:0000256" key="4">
    <source>
        <dbReference type="PROSITE-ProRule" id="PRU00433"/>
    </source>
</evidence>
<dbReference type="GO" id="GO:0046872">
    <property type="term" value="F:metal ion binding"/>
    <property type="evidence" value="ECO:0007669"/>
    <property type="project" value="UniProtKB-KW"/>
</dbReference>
<sequence length="112" mass="11819">MKKSLATLAGIALITLSGQVFADEASDIGKKIYERAFGRGCGTCHDIASNPQLTTLIKGGQLDRAKFENVLKEGKGGMPKAIAEIMKNPAVVKAGYGEDQAVDALYKYLGGN</sequence>
<keyword evidence="8" id="KW-1185">Reference proteome</keyword>
<dbReference type="Proteomes" id="UP000238071">
    <property type="component" value="Unassembled WGS sequence"/>
</dbReference>
<reference evidence="7 8" key="1">
    <citation type="submission" date="2018-02" db="EMBL/GenBank/DDBJ databases">
        <title>Subsurface microbial communities from deep shales in Ohio and West Virginia, USA.</title>
        <authorList>
            <person name="Wrighton K."/>
        </authorList>
    </citation>
    <scope>NUCLEOTIDE SEQUENCE [LARGE SCALE GENOMIC DNA]</scope>
    <source>
        <strain evidence="7 8">OWC-G53F</strain>
    </source>
</reference>
<protein>
    <recommendedName>
        <fullName evidence="6">Cytochrome c domain-containing protein</fullName>
    </recommendedName>
</protein>
<dbReference type="RefSeq" id="WP_104423689.1">
    <property type="nucleotide sequence ID" value="NZ_PTIY01000006.1"/>
</dbReference>
<dbReference type="InterPro" id="IPR009056">
    <property type="entry name" value="Cyt_c-like_dom"/>
</dbReference>
<feature type="domain" description="Cytochrome c" evidence="6">
    <location>
        <begin position="24"/>
        <end position="112"/>
    </location>
</feature>
<dbReference type="PROSITE" id="PS51007">
    <property type="entry name" value="CYTC"/>
    <property type="match status" value="1"/>
</dbReference>
<organism evidence="7 8">
    <name type="scientific">Methylobacter tundripaludum</name>
    <dbReference type="NCBI Taxonomy" id="173365"/>
    <lineage>
        <taxon>Bacteria</taxon>
        <taxon>Pseudomonadati</taxon>
        <taxon>Pseudomonadota</taxon>
        <taxon>Gammaproteobacteria</taxon>
        <taxon>Methylococcales</taxon>
        <taxon>Methylococcaceae</taxon>
        <taxon>Methylobacter</taxon>
    </lineage>
</organism>